<dbReference type="Proteomes" id="UP001367508">
    <property type="component" value="Unassembled WGS sequence"/>
</dbReference>
<feature type="compositionally biased region" description="Polar residues" evidence="1">
    <location>
        <begin position="90"/>
        <end position="104"/>
    </location>
</feature>
<keyword evidence="3" id="KW-1185">Reference proteome</keyword>
<dbReference type="EMBL" id="JAYMYQ010000001">
    <property type="protein sequence ID" value="KAK7358956.1"/>
    <property type="molecule type" value="Genomic_DNA"/>
</dbReference>
<dbReference type="PANTHER" id="PTHR33924">
    <property type="entry name" value="CATION-TRANSPORTING ATPASE"/>
    <property type="match status" value="1"/>
</dbReference>
<feature type="compositionally biased region" description="Basic and acidic residues" evidence="1">
    <location>
        <begin position="66"/>
        <end position="84"/>
    </location>
</feature>
<comment type="caution">
    <text evidence="2">The sequence shown here is derived from an EMBL/GenBank/DDBJ whole genome shotgun (WGS) entry which is preliminary data.</text>
</comment>
<proteinExistence type="predicted"/>
<evidence type="ECO:0000313" key="2">
    <source>
        <dbReference type="EMBL" id="KAK7358956.1"/>
    </source>
</evidence>
<organism evidence="2 3">
    <name type="scientific">Canavalia gladiata</name>
    <name type="common">Sword bean</name>
    <name type="synonym">Dolichos gladiatus</name>
    <dbReference type="NCBI Taxonomy" id="3824"/>
    <lineage>
        <taxon>Eukaryota</taxon>
        <taxon>Viridiplantae</taxon>
        <taxon>Streptophyta</taxon>
        <taxon>Embryophyta</taxon>
        <taxon>Tracheophyta</taxon>
        <taxon>Spermatophyta</taxon>
        <taxon>Magnoliopsida</taxon>
        <taxon>eudicotyledons</taxon>
        <taxon>Gunneridae</taxon>
        <taxon>Pentapetalae</taxon>
        <taxon>rosids</taxon>
        <taxon>fabids</taxon>
        <taxon>Fabales</taxon>
        <taxon>Fabaceae</taxon>
        <taxon>Papilionoideae</taxon>
        <taxon>50 kb inversion clade</taxon>
        <taxon>NPAAA clade</taxon>
        <taxon>indigoferoid/millettioid clade</taxon>
        <taxon>Phaseoleae</taxon>
        <taxon>Canavalia</taxon>
    </lineage>
</organism>
<feature type="region of interest" description="Disordered" evidence="1">
    <location>
        <begin position="62"/>
        <end position="129"/>
    </location>
</feature>
<gene>
    <name evidence="2" type="ORF">VNO77_00898</name>
</gene>
<sequence length="339" mass="37529">MEGEDNCSDEVSKTRPVLTDITNRPAKRPFSLISGDDGDSQYKKQGYLGLENLVKKKCQFQFGEQSESRNKDKILLPPKDKEPCFKLPSRSDTSLSQKLNLSNHGNEEQNPLVVGEKGEERSTSGHAIESGNRDLSVANLELPQCGAVEIPTISASSDAKFPGLERCSQLKSDDAGANSIHDVQDLLKSCTCSFCTKALKKSQKEASMIVQKFSGLKDAVMHDLQRSDESSELESSLMLQWKSLFVHMENTYAQESSQLVSFNAITSALLTNNPKRHIPSLKEKVTHINLREKWGGLKPLQLLLSLKPVTALCQEEDSIGEDQVEGGRPRMLGGHKWIT</sequence>
<dbReference type="PANTHER" id="PTHR33924:SF1">
    <property type="entry name" value="DNA-DIRECTED RNA POLYMERASE SUBUNIT BETA"/>
    <property type="match status" value="1"/>
</dbReference>
<reference evidence="2 3" key="1">
    <citation type="submission" date="2024-01" db="EMBL/GenBank/DDBJ databases">
        <title>The genomes of 5 underutilized Papilionoideae crops provide insights into root nodulation and disease resistanc.</title>
        <authorList>
            <person name="Jiang F."/>
        </authorList>
    </citation>
    <scope>NUCLEOTIDE SEQUENCE [LARGE SCALE GENOMIC DNA]</scope>
    <source>
        <strain evidence="2">LVBAO_FW01</strain>
        <tissue evidence="2">Leaves</tissue>
    </source>
</reference>
<name>A0AAN9R4U4_CANGL</name>
<evidence type="ECO:0000256" key="1">
    <source>
        <dbReference type="SAM" id="MobiDB-lite"/>
    </source>
</evidence>
<accession>A0AAN9R4U4</accession>
<protein>
    <submittedName>
        <fullName evidence="2">Uncharacterized protein</fullName>
    </submittedName>
</protein>
<evidence type="ECO:0000313" key="3">
    <source>
        <dbReference type="Proteomes" id="UP001367508"/>
    </source>
</evidence>
<feature type="region of interest" description="Disordered" evidence="1">
    <location>
        <begin position="1"/>
        <end position="22"/>
    </location>
</feature>
<dbReference type="AlphaFoldDB" id="A0AAN9R4U4"/>